<dbReference type="EMBL" id="CP130319">
    <property type="protein sequence ID" value="WNR46970.1"/>
    <property type="molecule type" value="Genomic_DNA"/>
</dbReference>
<comment type="similarity">
    <text evidence="1">Belongs to the helicase family. RecQ subfamily.</text>
</comment>
<dbReference type="Proteomes" id="UP001304650">
    <property type="component" value="Chromosome"/>
</dbReference>
<dbReference type="GO" id="GO:0000724">
    <property type="term" value="P:double-strand break repair via homologous recombination"/>
    <property type="evidence" value="ECO:0007669"/>
    <property type="project" value="TreeGrafter"/>
</dbReference>
<evidence type="ECO:0000256" key="1">
    <source>
        <dbReference type="ARBA" id="ARBA00005446"/>
    </source>
</evidence>
<dbReference type="GO" id="GO:0003677">
    <property type="term" value="F:DNA binding"/>
    <property type="evidence" value="ECO:0007669"/>
    <property type="project" value="UniProtKB-KW"/>
</dbReference>
<keyword evidence="2" id="KW-0238">DNA-binding</keyword>
<keyword evidence="6" id="KW-0347">Helicase</keyword>
<organism evidence="6 7">
    <name type="scientific">Paenibacillus roseopurpureus</name>
    <dbReference type="NCBI Taxonomy" id="2918901"/>
    <lineage>
        <taxon>Bacteria</taxon>
        <taxon>Bacillati</taxon>
        <taxon>Bacillota</taxon>
        <taxon>Bacilli</taxon>
        <taxon>Bacillales</taxon>
        <taxon>Paenibacillaceae</taxon>
        <taxon>Paenibacillus</taxon>
    </lineage>
</organism>
<keyword evidence="3" id="KW-0413">Isomerase</keyword>
<keyword evidence="6" id="KW-0378">Hydrolase</keyword>
<accession>A0AA96RMR5</accession>
<comment type="catalytic activity">
    <reaction evidence="4">
        <text>Couples ATP hydrolysis with the unwinding of duplex DNA by translocating in the 3'-5' direction.</text>
        <dbReference type="EC" id="5.6.2.4"/>
    </reaction>
</comment>
<reference evidence="6" key="1">
    <citation type="submission" date="2022-02" db="EMBL/GenBank/DDBJ databases">
        <title>Paenibacillus sp. MBLB1832 Whole Genome Shotgun Sequencing.</title>
        <authorList>
            <person name="Hwang C.Y."/>
            <person name="Cho E.-S."/>
            <person name="Seo M.-J."/>
        </authorList>
    </citation>
    <scope>NUCLEOTIDE SEQUENCE</scope>
    <source>
        <strain evidence="6">MBLB1832</strain>
    </source>
</reference>
<dbReference type="EC" id="5.6.2.4" evidence="5"/>
<evidence type="ECO:0000256" key="4">
    <source>
        <dbReference type="ARBA" id="ARBA00034617"/>
    </source>
</evidence>
<dbReference type="GO" id="GO:0005694">
    <property type="term" value="C:chromosome"/>
    <property type="evidence" value="ECO:0007669"/>
    <property type="project" value="TreeGrafter"/>
</dbReference>
<evidence type="ECO:0000313" key="6">
    <source>
        <dbReference type="EMBL" id="WNR46970.1"/>
    </source>
</evidence>
<protein>
    <recommendedName>
        <fullName evidence="5">DNA 3'-5' helicase</fullName>
        <ecNumber evidence="5">5.6.2.4</ecNumber>
    </recommendedName>
</protein>
<keyword evidence="6" id="KW-0067">ATP-binding</keyword>
<dbReference type="GO" id="GO:0043138">
    <property type="term" value="F:3'-5' DNA helicase activity"/>
    <property type="evidence" value="ECO:0007669"/>
    <property type="project" value="UniProtKB-EC"/>
</dbReference>
<dbReference type="SUPFAM" id="SSF52540">
    <property type="entry name" value="P-loop containing nucleoside triphosphate hydrolases"/>
    <property type="match status" value="1"/>
</dbReference>
<dbReference type="PANTHER" id="PTHR13710:SF105">
    <property type="entry name" value="ATP-DEPENDENT DNA HELICASE Q1"/>
    <property type="match status" value="1"/>
</dbReference>
<evidence type="ECO:0000313" key="7">
    <source>
        <dbReference type="Proteomes" id="UP001304650"/>
    </source>
</evidence>
<keyword evidence="6" id="KW-0547">Nucleotide-binding</keyword>
<proteinExistence type="inferred from homology"/>
<sequence>MNRLRLKKVLVYLYSKDKCEELSGMYSGSGYFHAGLSYDRKKEILEQFKAGQIPVNIPDINIPDIDGVIHYQIPESIEEFYQHVGRGARDRKICPTAQCLFLWSETNFDRKGRWIRSDTLNEKDLSKGLEHLSLMNKAGKKTYVKWEVIYNNDGSFGSVPLPLVKRMFEKYFICETVGDVHGTPLTITLKKPTPLWSDMIEKLNSRD</sequence>
<dbReference type="KEGG" id="proo:MJB10_02865"/>
<dbReference type="AlphaFoldDB" id="A0AA96RMR5"/>
<dbReference type="GO" id="GO:0009378">
    <property type="term" value="F:four-way junction helicase activity"/>
    <property type="evidence" value="ECO:0007669"/>
    <property type="project" value="TreeGrafter"/>
</dbReference>
<dbReference type="InterPro" id="IPR027417">
    <property type="entry name" value="P-loop_NTPase"/>
</dbReference>
<evidence type="ECO:0000256" key="2">
    <source>
        <dbReference type="ARBA" id="ARBA00023125"/>
    </source>
</evidence>
<evidence type="ECO:0000256" key="5">
    <source>
        <dbReference type="ARBA" id="ARBA00034808"/>
    </source>
</evidence>
<gene>
    <name evidence="6" type="ORF">MJB10_02865</name>
</gene>
<dbReference type="Gene3D" id="3.40.50.300">
    <property type="entry name" value="P-loop containing nucleotide triphosphate hydrolases"/>
    <property type="match status" value="1"/>
</dbReference>
<name>A0AA96RMR5_9BACL</name>
<dbReference type="GO" id="GO:0005737">
    <property type="term" value="C:cytoplasm"/>
    <property type="evidence" value="ECO:0007669"/>
    <property type="project" value="TreeGrafter"/>
</dbReference>
<evidence type="ECO:0000256" key="3">
    <source>
        <dbReference type="ARBA" id="ARBA00023235"/>
    </source>
</evidence>
<keyword evidence="7" id="KW-1185">Reference proteome</keyword>
<dbReference type="PANTHER" id="PTHR13710">
    <property type="entry name" value="DNA HELICASE RECQ FAMILY MEMBER"/>
    <property type="match status" value="1"/>
</dbReference>